<name>A0A4Q9KFK8_9ACTN</name>
<dbReference type="Pfam" id="PF11292">
    <property type="entry name" value="DUF3093"/>
    <property type="match status" value="1"/>
</dbReference>
<keyword evidence="1" id="KW-0472">Membrane</keyword>
<keyword evidence="1" id="KW-1133">Transmembrane helix</keyword>
<gene>
    <name evidence="2" type="ORF">ET989_06205</name>
</gene>
<dbReference type="InterPro" id="IPR021443">
    <property type="entry name" value="DUF3093"/>
</dbReference>
<reference evidence="2 3" key="1">
    <citation type="submission" date="2019-01" db="EMBL/GenBank/DDBJ databases">
        <title>Lactibacter flavus gen. nov., sp. nov., a novel bacterium of the family Propionibacteriaceae isolated from raw milk and dairy products.</title>
        <authorList>
            <person name="Huptas C."/>
            <person name="Wenning M."/>
            <person name="Breitenwieser F."/>
            <person name="Doll E."/>
            <person name="Von Neubeck M."/>
            <person name="Busse H.-J."/>
            <person name="Scherer S."/>
        </authorList>
    </citation>
    <scope>NUCLEOTIDE SEQUENCE [LARGE SCALE GENOMIC DNA]</scope>
    <source>
        <strain evidence="2 3">KCTC 33808</strain>
    </source>
</reference>
<dbReference type="Proteomes" id="UP000292373">
    <property type="component" value="Unassembled WGS sequence"/>
</dbReference>
<accession>A0A4Q9KFK8</accession>
<organism evidence="2 3">
    <name type="scientific">Propioniciclava sinopodophylli</name>
    <dbReference type="NCBI Taxonomy" id="1837344"/>
    <lineage>
        <taxon>Bacteria</taxon>
        <taxon>Bacillati</taxon>
        <taxon>Actinomycetota</taxon>
        <taxon>Actinomycetes</taxon>
        <taxon>Propionibacteriales</taxon>
        <taxon>Propionibacteriaceae</taxon>
        <taxon>Propioniciclava</taxon>
    </lineage>
</organism>
<comment type="caution">
    <text evidence="2">The sequence shown here is derived from an EMBL/GenBank/DDBJ whole genome shotgun (WGS) entry which is preliminary data.</text>
</comment>
<feature type="transmembrane region" description="Helical" evidence="1">
    <location>
        <begin position="38"/>
        <end position="55"/>
    </location>
</feature>
<proteinExistence type="predicted"/>
<dbReference type="OrthoDB" id="3217020at2"/>
<sequence>MDYHERLTAPAWYWLVAIVFGVSSIVAVGFWYGPWVAAAGALVVTAATTVLFAWAGRTDVAVTEKGLRVGPSVLEWPYVGRVEALDAEATRELLGVKADARAFTVEKAWLTESVVVTVDDAADPHPYWVIGSRRPAQLADAIERRRAEVRA</sequence>
<feature type="transmembrane region" description="Helical" evidence="1">
    <location>
        <begin position="12"/>
        <end position="32"/>
    </location>
</feature>
<evidence type="ECO:0000313" key="3">
    <source>
        <dbReference type="Proteomes" id="UP000292373"/>
    </source>
</evidence>
<dbReference type="RefSeq" id="WP_131167684.1">
    <property type="nucleotide sequence ID" value="NZ_SDMQ01000005.1"/>
</dbReference>
<evidence type="ECO:0000313" key="2">
    <source>
        <dbReference type="EMBL" id="TBT85343.1"/>
    </source>
</evidence>
<dbReference type="AlphaFoldDB" id="A0A4Q9KFK8"/>
<keyword evidence="1" id="KW-0812">Transmembrane</keyword>
<protein>
    <submittedName>
        <fullName evidence="2">DUF3093 domain-containing protein</fullName>
    </submittedName>
</protein>
<dbReference type="EMBL" id="SDMQ01000005">
    <property type="protein sequence ID" value="TBT85343.1"/>
    <property type="molecule type" value="Genomic_DNA"/>
</dbReference>
<evidence type="ECO:0000256" key="1">
    <source>
        <dbReference type="SAM" id="Phobius"/>
    </source>
</evidence>
<keyword evidence="3" id="KW-1185">Reference proteome</keyword>